<keyword evidence="4" id="KW-1185">Reference proteome</keyword>
<dbReference type="InterPro" id="IPR051049">
    <property type="entry name" value="Dienelactone_hydrolase-like"/>
</dbReference>
<evidence type="ECO:0000313" key="4">
    <source>
        <dbReference type="Proteomes" id="UP000317421"/>
    </source>
</evidence>
<dbReference type="GO" id="GO:0008806">
    <property type="term" value="F:carboxymethylenebutenolidase activity"/>
    <property type="evidence" value="ECO:0007669"/>
    <property type="project" value="UniProtKB-EC"/>
</dbReference>
<dbReference type="EMBL" id="SJPR01000004">
    <property type="protein sequence ID" value="TWT95961.1"/>
    <property type="molecule type" value="Genomic_DNA"/>
</dbReference>
<gene>
    <name evidence="3" type="primary">clcD</name>
    <name evidence="3" type="ORF">Pla108_30380</name>
</gene>
<dbReference type="PANTHER" id="PTHR46623:SF6">
    <property type="entry name" value="ALPHA_BETA-HYDROLASES SUPERFAMILY PROTEIN"/>
    <property type="match status" value="1"/>
</dbReference>
<evidence type="ECO:0000313" key="3">
    <source>
        <dbReference type="EMBL" id="TWT95961.1"/>
    </source>
</evidence>
<dbReference type="SUPFAM" id="SSF53474">
    <property type="entry name" value="alpha/beta-Hydrolases"/>
    <property type="match status" value="1"/>
</dbReference>
<feature type="signal peptide" evidence="1">
    <location>
        <begin position="1"/>
        <end position="21"/>
    </location>
</feature>
<evidence type="ECO:0000256" key="1">
    <source>
        <dbReference type="SAM" id="SignalP"/>
    </source>
</evidence>
<feature type="domain" description="Dienelactone hydrolase" evidence="2">
    <location>
        <begin position="50"/>
        <end position="264"/>
    </location>
</feature>
<protein>
    <submittedName>
        <fullName evidence="3">Carboxymethylenebutenolidase</fullName>
        <ecNumber evidence="3">3.1.1.45</ecNumber>
    </submittedName>
</protein>
<dbReference type="Gene3D" id="3.40.50.1820">
    <property type="entry name" value="alpha/beta hydrolase"/>
    <property type="match status" value="1"/>
</dbReference>
<keyword evidence="3" id="KW-0378">Hydrolase</keyword>
<accession>A0A5C6AAA5</accession>
<feature type="chain" id="PRO_5022813836" evidence="1">
    <location>
        <begin position="22"/>
        <end position="267"/>
    </location>
</feature>
<dbReference type="Proteomes" id="UP000317421">
    <property type="component" value="Unassembled WGS sequence"/>
</dbReference>
<sequence precursor="true">MRAAFSLLLLLVGLVPAVSRAQEWAAQRLEETPRHLEWVDVEHDGRTVSCFVAYPERAEKAPAVLVIHEIFGLTDWVRGVTDQLAEKGYIAIAPDLLSGAGPNGGGTDDLGSGDAVRRAIGGLPSDQIDADLDAAIKYVTELPACDGTVSVAGFCWGGTQTFRYATHNPDLKAACVFYGSGPTDPAAIARIACPVYGFYGENDNRVNSTIEASKRLMAAAGKTYEPVIYDGAGHGFMRAGEDPSGSAENQQARQEAWRRWLDILGGK</sequence>
<dbReference type="InterPro" id="IPR002925">
    <property type="entry name" value="Dienelactn_hydro"/>
</dbReference>
<keyword evidence="1" id="KW-0732">Signal</keyword>
<evidence type="ECO:0000259" key="2">
    <source>
        <dbReference type="Pfam" id="PF01738"/>
    </source>
</evidence>
<proteinExistence type="predicted"/>
<reference evidence="3 4" key="1">
    <citation type="submission" date="2019-02" db="EMBL/GenBank/DDBJ databases">
        <title>Deep-cultivation of Planctomycetes and their phenomic and genomic characterization uncovers novel biology.</title>
        <authorList>
            <person name="Wiegand S."/>
            <person name="Jogler M."/>
            <person name="Boedeker C."/>
            <person name="Pinto D."/>
            <person name="Vollmers J."/>
            <person name="Rivas-Marin E."/>
            <person name="Kohn T."/>
            <person name="Peeters S.H."/>
            <person name="Heuer A."/>
            <person name="Rast P."/>
            <person name="Oberbeckmann S."/>
            <person name="Bunk B."/>
            <person name="Jeske O."/>
            <person name="Meyerdierks A."/>
            <person name="Storesund J.E."/>
            <person name="Kallscheuer N."/>
            <person name="Luecker S."/>
            <person name="Lage O.M."/>
            <person name="Pohl T."/>
            <person name="Merkel B.J."/>
            <person name="Hornburger P."/>
            <person name="Mueller R.-W."/>
            <person name="Bruemmer F."/>
            <person name="Labrenz M."/>
            <person name="Spormann A.M."/>
            <person name="Op Den Camp H."/>
            <person name="Overmann J."/>
            <person name="Amann R."/>
            <person name="Jetten M.S.M."/>
            <person name="Mascher T."/>
            <person name="Medema M.H."/>
            <person name="Devos D.P."/>
            <person name="Kaster A.-K."/>
            <person name="Ovreas L."/>
            <person name="Rohde M."/>
            <person name="Galperin M.Y."/>
            <person name="Jogler C."/>
        </authorList>
    </citation>
    <scope>NUCLEOTIDE SEQUENCE [LARGE SCALE GENOMIC DNA]</scope>
    <source>
        <strain evidence="3 4">Pla108</strain>
    </source>
</reference>
<dbReference type="RefSeq" id="WP_146445758.1">
    <property type="nucleotide sequence ID" value="NZ_SJPR01000004.1"/>
</dbReference>
<dbReference type="AlphaFoldDB" id="A0A5C6AAA5"/>
<comment type="caution">
    <text evidence="3">The sequence shown here is derived from an EMBL/GenBank/DDBJ whole genome shotgun (WGS) entry which is preliminary data.</text>
</comment>
<dbReference type="EC" id="3.1.1.45" evidence="3"/>
<dbReference type="Pfam" id="PF01738">
    <property type="entry name" value="DLH"/>
    <property type="match status" value="1"/>
</dbReference>
<dbReference type="InterPro" id="IPR029058">
    <property type="entry name" value="AB_hydrolase_fold"/>
</dbReference>
<dbReference type="OrthoDB" id="9771666at2"/>
<name>A0A5C6AAA5_9BACT</name>
<organism evidence="3 4">
    <name type="scientific">Botrimarina colliarenosi</name>
    <dbReference type="NCBI Taxonomy" id="2528001"/>
    <lineage>
        <taxon>Bacteria</taxon>
        <taxon>Pseudomonadati</taxon>
        <taxon>Planctomycetota</taxon>
        <taxon>Planctomycetia</taxon>
        <taxon>Pirellulales</taxon>
        <taxon>Lacipirellulaceae</taxon>
        <taxon>Botrimarina</taxon>
    </lineage>
</organism>
<dbReference type="PANTHER" id="PTHR46623">
    <property type="entry name" value="CARBOXYMETHYLENEBUTENOLIDASE-RELATED"/>
    <property type="match status" value="1"/>
</dbReference>